<feature type="region of interest" description="Disordered" evidence="1">
    <location>
        <begin position="32"/>
        <end position="53"/>
    </location>
</feature>
<protein>
    <submittedName>
        <fullName evidence="2">Uncharacterized protein</fullName>
    </submittedName>
</protein>
<accession>A0A2P5FHM9</accession>
<dbReference type="AlphaFoldDB" id="A0A2P5FHM9"/>
<evidence type="ECO:0000313" key="2">
    <source>
        <dbReference type="EMBL" id="PON97284.1"/>
    </source>
</evidence>
<proteinExistence type="predicted"/>
<dbReference type="EMBL" id="JXTC01000033">
    <property type="protein sequence ID" value="PON97284.1"/>
    <property type="molecule type" value="Genomic_DNA"/>
</dbReference>
<organism evidence="2 3">
    <name type="scientific">Trema orientale</name>
    <name type="common">Charcoal tree</name>
    <name type="synonym">Celtis orientalis</name>
    <dbReference type="NCBI Taxonomy" id="63057"/>
    <lineage>
        <taxon>Eukaryota</taxon>
        <taxon>Viridiplantae</taxon>
        <taxon>Streptophyta</taxon>
        <taxon>Embryophyta</taxon>
        <taxon>Tracheophyta</taxon>
        <taxon>Spermatophyta</taxon>
        <taxon>Magnoliopsida</taxon>
        <taxon>eudicotyledons</taxon>
        <taxon>Gunneridae</taxon>
        <taxon>Pentapetalae</taxon>
        <taxon>rosids</taxon>
        <taxon>fabids</taxon>
        <taxon>Rosales</taxon>
        <taxon>Cannabaceae</taxon>
        <taxon>Trema</taxon>
    </lineage>
</organism>
<gene>
    <name evidence="2" type="ORF">TorRG33x02_070400</name>
</gene>
<dbReference type="InParanoid" id="A0A2P5FHM9"/>
<reference evidence="3" key="1">
    <citation type="submission" date="2016-06" db="EMBL/GenBank/DDBJ databases">
        <title>Parallel loss of symbiosis genes in relatives of nitrogen-fixing non-legume Parasponia.</title>
        <authorList>
            <person name="Van Velzen R."/>
            <person name="Holmer R."/>
            <person name="Bu F."/>
            <person name="Rutten L."/>
            <person name="Van Zeijl A."/>
            <person name="Liu W."/>
            <person name="Santuari L."/>
            <person name="Cao Q."/>
            <person name="Sharma T."/>
            <person name="Shen D."/>
            <person name="Roswanjaya Y."/>
            <person name="Wardhani T."/>
            <person name="Kalhor M.S."/>
            <person name="Jansen J."/>
            <person name="Van den Hoogen J."/>
            <person name="Gungor B."/>
            <person name="Hartog M."/>
            <person name="Hontelez J."/>
            <person name="Verver J."/>
            <person name="Yang W.-C."/>
            <person name="Schijlen E."/>
            <person name="Repin R."/>
            <person name="Schilthuizen M."/>
            <person name="Schranz E."/>
            <person name="Heidstra R."/>
            <person name="Miyata K."/>
            <person name="Fedorova E."/>
            <person name="Kohlen W."/>
            <person name="Bisseling T."/>
            <person name="Smit S."/>
            <person name="Geurts R."/>
        </authorList>
    </citation>
    <scope>NUCLEOTIDE SEQUENCE [LARGE SCALE GENOMIC DNA]</scope>
    <source>
        <strain evidence="3">cv. RG33-2</strain>
    </source>
</reference>
<feature type="compositionally biased region" description="Basic and acidic residues" evidence="1">
    <location>
        <begin position="32"/>
        <end position="45"/>
    </location>
</feature>
<evidence type="ECO:0000256" key="1">
    <source>
        <dbReference type="SAM" id="MobiDB-lite"/>
    </source>
</evidence>
<evidence type="ECO:0000313" key="3">
    <source>
        <dbReference type="Proteomes" id="UP000237000"/>
    </source>
</evidence>
<name>A0A2P5FHM9_TREOI</name>
<dbReference type="Proteomes" id="UP000237000">
    <property type="component" value="Unassembled WGS sequence"/>
</dbReference>
<keyword evidence="3" id="KW-1185">Reference proteome</keyword>
<sequence length="53" mass="6238">MEFIVAAMRQLEKNYGAVFNQTHLLENEIRSLKEDNQKQDEERSFPEAGVRNI</sequence>
<feature type="non-terminal residue" evidence="2">
    <location>
        <position position="53"/>
    </location>
</feature>
<comment type="caution">
    <text evidence="2">The sequence shown here is derived from an EMBL/GenBank/DDBJ whole genome shotgun (WGS) entry which is preliminary data.</text>
</comment>